<evidence type="ECO:0000259" key="3">
    <source>
        <dbReference type="Pfam" id="PF13581"/>
    </source>
</evidence>
<dbReference type="OrthoDB" id="3214563at2"/>
<reference evidence="5" key="1">
    <citation type="submission" date="2016-07" db="EMBL/GenBank/DDBJ databases">
        <title>Sequence Frankia sp. strain CcI1.17.</title>
        <authorList>
            <person name="Ghodhbane-Gtari F."/>
            <person name="Swanson E."/>
            <person name="Gueddou A."/>
            <person name="Morris K."/>
            <person name="Hezbri K."/>
            <person name="Ktari A."/>
            <person name="Nouioui I."/>
            <person name="Abebe-Akele F."/>
            <person name="Simpson S."/>
            <person name="Thomas K."/>
            <person name="Gtari M."/>
            <person name="Tisa L.S."/>
            <person name="Hurst S."/>
        </authorList>
    </citation>
    <scope>NUCLEOTIDE SEQUENCE [LARGE SCALE GENOMIC DNA]</scope>
    <source>
        <strain evidence="5">Cc1.17</strain>
    </source>
</reference>
<dbReference type="PANTHER" id="PTHR35526">
    <property type="entry name" value="ANTI-SIGMA-F FACTOR RSBW-RELATED"/>
    <property type="match status" value="1"/>
</dbReference>
<dbReference type="Gene3D" id="3.30.565.10">
    <property type="entry name" value="Histidine kinase-like ATPase, C-terminal domain"/>
    <property type="match status" value="1"/>
</dbReference>
<accession>A0A1S1Q8N0</accession>
<keyword evidence="1" id="KW-0808">Transferase</keyword>
<evidence type="ECO:0000313" key="5">
    <source>
        <dbReference type="Proteomes" id="UP000179627"/>
    </source>
</evidence>
<dbReference type="Proteomes" id="UP000179627">
    <property type="component" value="Unassembled WGS sequence"/>
</dbReference>
<dbReference type="AlphaFoldDB" id="A0A1S1Q8N0"/>
<evidence type="ECO:0000256" key="1">
    <source>
        <dbReference type="ARBA" id="ARBA00022527"/>
    </source>
</evidence>
<comment type="caution">
    <text evidence="4">The sequence shown here is derived from an EMBL/GenBank/DDBJ whole genome shotgun (WGS) entry which is preliminary data.</text>
</comment>
<organism evidence="4 5">
    <name type="scientific">Parafrankia colletiae</name>
    <dbReference type="NCBI Taxonomy" id="573497"/>
    <lineage>
        <taxon>Bacteria</taxon>
        <taxon>Bacillati</taxon>
        <taxon>Actinomycetota</taxon>
        <taxon>Actinomycetes</taxon>
        <taxon>Frankiales</taxon>
        <taxon>Frankiaceae</taxon>
        <taxon>Parafrankia</taxon>
    </lineage>
</organism>
<evidence type="ECO:0000256" key="2">
    <source>
        <dbReference type="SAM" id="MobiDB-lite"/>
    </source>
</evidence>
<keyword evidence="1" id="KW-0723">Serine/threonine-protein kinase</keyword>
<dbReference type="SUPFAM" id="SSF55874">
    <property type="entry name" value="ATPase domain of HSP90 chaperone/DNA topoisomerase II/histidine kinase"/>
    <property type="match status" value="1"/>
</dbReference>
<dbReference type="RefSeq" id="WP_071090516.1">
    <property type="nucleotide sequence ID" value="NZ_MBLM01000162.1"/>
</dbReference>
<proteinExistence type="predicted"/>
<dbReference type="InterPro" id="IPR050267">
    <property type="entry name" value="Anti-sigma-factor_SerPK"/>
</dbReference>
<feature type="domain" description="Histidine kinase/HSP90-like ATPase" evidence="3">
    <location>
        <begin position="23"/>
        <end position="127"/>
    </location>
</feature>
<dbReference type="Pfam" id="PF13581">
    <property type="entry name" value="HATPase_c_2"/>
    <property type="match status" value="1"/>
</dbReference>
<feature type="compositionally biased region" description="Pro residues" evidence="2">
    <location>
        <begin position="208"/>
        <end position="220"/>
    </location>
</feature>
<dbReference type="PANTHER" id="PTHR35526:SF3">
    <property type="entry name" value="ANTI-SIGMA-F FACTOR RSBW"/>
    <property type="match status" value="1"/>
</dbReference>
<dbReference type="GO" id="GO:0004674">
    <property type="term" value="F:protein serine/threonine kinase activity"/>
    <property type="evidence" value="ECO:0007669"/>
    <property type="project" value="UniProtKB-KW"/>
</dbReference>
<feature type="region of interest" description="Disordered" evidence="2">
    <location>
        <begin position="201"/>
        <end position="228"/>
    </location>
</feature>
<dbReference type="CDD" id="cd16936">
    <property type="entry name" value="HATPase_RsbW-like"/>
    <property type="match status" value="1"/>
</dbReference>
<name>A0A1S1Q8N0_9ACTN</name>
<keyword evidence="5" id="KW-1185">Reference proteome</keyword>
<gene>
    <name evidence="4" type="ORF">CC117_29140</name>
</gene>
<evidence type="ECO:0000313" key="4">
    <source>
        <dbReference type="EMBL" id="OHV29462.1"/>
    </source>
</evidence>
<dbReference type="EMBL" id="MBLM01000162">
    <property type="protein sequence ID" value="OHV29462.1"/>
    <property type="molecule type" value="Genomic_DNA"/>
</dbReference>
<protein>
    <submittedName>
        <fullName evidence="4">Anti-sigma factor</fullName>
    </submittedName>
</protein>
<dbReference type="InterPro" id="IPR003594">
    <property type="entry name" value="HATPase_dom"/>
</dbReference>
<sequence>MTTAVPEPAVHLLPHRAWYYPTRPQSASAAHRDVTGQLHRWNLGHVIDTITLVTSELVTNALAASPRGDADLTSQIAMRLTYSDHHVIVEVWDGGPGRPTRQTTDLGAENGRGLHLVTALTPRTGHYQARVRTPDGTYQRKGKVVWAALPHNAPPLQHIPTAPTDDLPRREHFATHAETTPATDVFDLDLLHRVRDGLRNLDAHPAHTTPPAPAVTPRPPSSKGNRHA</sequence>
<keyword evidence="1" id="KW-0418">Kinase</keyword>
<dbReference type="InterPro" id="IPR036890">
    <property type="entry name" value="HATPase_C_sf"/>
</dbReference>